<feature type="domain" description="Duffy-antigen binding" evidence="3">
    <location>
        <begin position="122"/>
        <end position="310"/>
    </location>
</feature>
<dbReference type="Proteomes" id="UP000054289">
    <property type="component" value="Unassembled WGS sequence"/>
</dbReference>
<dbReference type="Pfam" id="PF18562">
    <property type="entry name" value="CIDR1_gamma"/>
    <property type="match status" value="1"/>
</dbReference>
<feature type="domain" description="Duffy-antigen binding" evidence="3">
    <location>
        <begin position="1648"/>
        <end position="1856"/>
    </location>
</feature>
<feature type="domain" description="Duffy-antigen binding" evidence="3">
    <location>
        <begin position="2321"/>
        <end position="2464"/>
    </location>
</feature>
<evidence type="ECO:0000256" key="1">
    <source>
        <dbReference type="SAM" id="MobiDB-lite"/>
    </source>
</evidence>
<gene>
    <name evidence="8" type="ORF">PFHG_02425</name>
</gene>
<feature type="region of interest" description="Disordered" evidence="1">
    <location>
        <begin position="754"/>
        <end position="826"/>
    </location>
</feature>
<feature type="region of interest" description="Disordered" evidence="1">
    <location>
        <begin position="2585"/>
        <end position="2608"/>
    </location>
</feature>
<dbReference type="InterPro" id="IPR029211">
    <property type="entry name" value="PfEMP1_ATS"/>
</dbReference>
<reference evidence="8 9" key="1">
    <citation type="submission" date="2006-03" db="EMBL/GenBank/DDBJ databases">
        <title>Annotation of Plasmodium falciparum HB3.</title>
        <authorList>
            <consortium name="The Broad Institute Genome Sequencing Platform"/>
            <person name="Volkman S.K."/>
            <person name="Neafsey D.E."/>
            <person name="Dash A.P."/>
            <person name="Chitnis C.E."/>
            <person name="Hartl D.L."/>
            <person name="Young S.K."/>
            <person name="Zeng Q."/>
            <person name="Koehrsen M."/>
            <person name="Alvarado L."/>
            <person name="Berlin A."/>
            <person name="Borenstein D."/>
            <person name="Chapman S.B."/>
            <person name="Chen Z."/>
            <person name="Engels R."/>
            <person name="Freedman E."/>
            <person name="Gellesch M."/>
            <person name="Goldberg J."/>
            <person name="Griggs A."/>
            <person name="Gujja S."/>
            <person name="Heilman E.R."/>
            <person name="Heiman D.I."/>
            <person name="Howarth C."/>
            <person name="Jen D."/>
            <person name="Larson L."/>
            <person name="Mehta T."/>
            <person name="Neiman D."/>
            <person name="Park D."/>
            <person name="Pearson M."/>
            <person name="Roberts A."/>
            <person name="Saif S."/>
            <person name="Shea T."/>
            <person name="Shenoy N."/>
            <person name="Sisk P."/>
            <person name="Stolte C."/>
            <person name="Sykes S."/>
            <person name="Walk T."/>
            <person name="White J."/>
            <person name="Yandava C."/>
            <person name="Haas B."/>
            <person name="Henn M.R."/>
            <person name="Nusbaum C."/>
            <person name="Birren B."/>
        </authorList>
    </citation>
    <scope>NUCLEOTIDE SEQUENCE [LARGE SCALE GENOMIC DNA]</scope>
    <source>
        <strain evidence="8">HB3</strain>
    </source>
</reference>
<dbReference type="FunFam" id="1.20.1310.20:FF:000001">
    <property type="entry name" value="Erythrocyte membrane protein 1, PfEMP1"/>
    <property type="match status" value="1"/>
</dbReference>
<feature type="region of interest" description="Disordered" evidence="1">
    <location>
        <begin position="1540"/>
        <end position="1602"/>
    </location>
</feature>
<evidence type="ECO:0000259" key="3">
    <source>
        <dbReference type="Pfam" id="PF05424"/>
    </source>
</evidence>
<dbReference type="InterPro" id="IPR029210">
    <property type="entry name" value="PfEMP1_NTS"/>
</dbReference>
<feature type="compositionally biased region" description="Low complexity" evidence="1">
    <location>
        <begin position="892"/>
        <end position="902"/>
    </location>
</feature>
<dbReference type="SUPFAM" id="SSF140924">
    <property type="entry name" value="Duffy binding domain-like"/>
    <property type="match status" value="7"/>
</dbReference>
<feature type="region of interest" description="Disordered" evidence="1">
    <location>
        <begin position="864"/>
        <end position="904"/>
    </location>
</feature>
<dbReference type="InterPro" id="IPR042202">
    <property type="entry name" value="Duffy-ag-bd_sf"/>
</dbReference>
<dbReference type="GO" id="GO:0016020">
    <property type="term" value="C:membrane"/>
    <property type="evidence" value="ECO:0007669"/>
    <property type="project" value="InterPro"/>
</dbReference>
<dbReference type="InterPro" id="IPR054595">
    <property type="entry name" value="DBL_C"/>
</dbReference>
<feature type="domain" description="Duffy-binding-like" evidence="2">
    <location>
        <begin position="1403"/>
        <end position="1549"/>
    </location>
</feature>
<accession>A0A0L7KC65</accession>
<feature type="region of interest" description="Disordered" evidence="1">
    <location>
        <begin position="1506"/>
        <end position="1525"/>
    </location>
</feature>
<feature type="domain" description="Duffy-binding-like" evidence="7">
    <location>
        <begin position="1144"/>
        <end position="1291"/>
    </location>
</feature>
<feature type="compositionally biased region" description="Basic and acidic residues" evidence="1">
    <location>
        <begin position="1577"/>
        <end position="1600"/>
    </location>
</feature>
<dbReference type="InterPro" id="IPR008602">
    <property type="entry name" value="Duffy-antigen-binding"/>
</dbReference>
<feature type="compositionally biased region" description="Polar residues" evidence="1">
    <location>
        <begin position="957"/>
        <end position="968"/>
    </location>
</feature>
<dbReference type="Gene3D" id="1.20.1310.20">
    <property type="entry name" value="Duffy-antigen binding domain"/>
    <property type="match status" value="5"/>
</dbReference>
<evidence type="ECO:0000313" key="8">
    <source>
        <dbReference type="EMBL" id="KOB60665.1"/>
    </source>
</evidence>
<feature type="region of interest" description="Disordered" evidence="1">
    <location>
        <begin position="997"/>
        <end position="1018"/>
    </location>
</feature>
<dbReference type="Pfam" id="PF03011">
    <property type="entry name" value="PFEMP"/>
    <property type="match status" value="2"/>
</dbReference>
<evidence type="ECO:0000313" key="9">
    <source>
        <dbReference type="Proteomes" id="UP000054289"/>
    </source>
</evidence>
<dbReference type="EMBL" id="CH671971">
    <property type="protein sequence ID" value="KOB60665.1"/>
    <property type="molecule type" value="Genomic_DNA"/>
</dbReference>
<feature type="compositionally biased region" description="Pro residues" evidence="1">
    <location>
        <begin position="781"/>
        <end position="790"/>
    </location>
</feature>
<dbReference type="InterPro" id="IPR044932">
    <property type="entry name" value="PfEMP1_ATS_sf"/>
</dbReference>
<dbReference type="Gene3D" id="1.10.1900.40">
    <property type="entry name" value="Acidic terminal segments, variant surface antigen of PfEMP1"/>
    <property type="match status" value="2"/>
</dbReference>
<feature type="compositionally biased region" description="Low complexity" evidence="1">
    <location>
        <begin position="941"/>
        <end position="956"/>
    </location>
</feature>
<feature type="compositionally biased region" description="Acidic residues" evidence="1">
    <location>
        <begin position="1004"/>
        <end position="1013"/>
    </location>
</feature>
<dbReference type="Gene3D" id="1.20.58.830">
    <property type="match status" value="6"/>
</dbReference>
<sequence length="3067" mass="355130">MVPKPRAPAAKEPDYNSAKDAKELLDIIGEHIYKEVHKKDADYRKYLQGHLKNAIFEKDPNDQQTPQDPCLLIHEYHTTVTSGYNNENPCKDRGEVRFSYTEGAECNKRKIKCKKDSDNECGACAPFRRLHLCDHNLENISDFDHINNDTLLADVCLAAKFEGETLTTQHGQHQLTYPDSHYEICTELARSFADIGDIIRGKDLYRRDNKKDKLENNLKTIFKQIHEKLTDLRANDHYKDENGGNFFKLREDWWTANRATVWEAITCRYPGGRYFRQTCGNNDNWTEEDCRCAGNIRVPTYFDYVPQYLRWFEEWAEDFCRKRKHKLENAIDKCRGDGKGGKKLYCDLNGYNCERTKYKIGYFVEGADCKKCSVACKRFVEWIGKQKEEFLKQKQKYEKEMQKYTNGASGNRGRLRRAAGGTSTTNYDGYEKIFYDKLKGHYSDVGEFLEKLSNEDVCKKVEDDKGGKIDFKTVDGGGVGGRGGASDSNNSNKTFAPTEYCDPCPLCGVDCKSGNCTKNADESCTEETTKKEYPDTNTTKIPKLTAEKRKRGILQKYRNFCETPSEKDKQIKNWECHYEKNDEGDGNGDSNNCILGEWITSENVYYPISYYSFFYGSIIDMLKESIEWRAQLNSCINNETKACKNGCNKNCDCYKRWVEKKQTEWTQIKEHFRKQEDLLEDMKKELFQDTDPGDFLEYYLESTFLQDMEDAKGDPKVIQKFKEILGKENEDDLPNFLNGKRIIEEFLQEEERFAEKCQKDCQPPQNPSSTSDLARSLPTPEDSPPPPPPDSDSEEDEDEVEEEEDEPQAEDTEQVEETVAEVTEVTDTSVEVCNTVKTALTIDNLKQACSTKYEKGREKFPNWKCVPTSGDSTATGSDGGGSHQRAKRHTSESGSPVTSSSGAICIPPRRRRLYVGKLHDWANNSGSDTVVSGSNTVVSGSNTVVSGSNTVVSDSSPGSTPATSSRAQSDPLLTAFVESAAIETFFLWHKYKAENTKTQGVGNGDDEDKDPQEELQSGKIPEDFLHQMFYTFGDYKDILFGKDMGNDVGDVENNINKVLPNNSAKSANGHSRQEWWKKYAEDIWKGMVCALSHSVSASDKDSMQKNLTDKYKYKEVKFTSKSSKHNIPLSEFEKKPQFIRWFEEWTEEFCRKQTHKLEKAKKECRGDEENGQVKYCDGDGHDCTSTDVSRNESFIYSHCPGCQEECIKYKKWIVNKRNEFNKQKNKFKKEIMNAHIKNDHNSLREFYKNPTEMYSSFEDFVSTLNESPYCNNRNVGGQIDFNKNGKTFGSSEYCKTCPLYGVNYIIKKRKYEPTKEDAYMIKKGIREKNKNHTNPTEIEVLVLDRKRKVNDKELISNCKNAGFFENASVQKWNCQQKYGVDQCELTEFDDNIDDDKEMEFNVFFQRWLTYFVQDYNILKGNIKACIKIENGKEHKCINGCKDKCECVNKWLDEKAKEWNQIKIHYDKHAKNLEGNIPYGVKHYFELLYFDNDHIKAQDVVEDENEREELWGNTGSNYDNRQRTQKNDDFIKNLIDKLKEKTQSCKQQHNPEPGQNCDKSLTPVEETSPLDDTTTTQEKVEKQSPGFCKDEQEPQEKETPTDPKILCGITKTLNCGDLKIHLSTSTNKPKINLIGLEAHNRVARTNSNVYMSPRVQQLCLEPLTKLTNSKKKGYHVNANKFSEALQQCAYNEAKSLYEYYKGEGKQNIPMNNDVEIHDDIKQHTLEAMKRSYADYANIVKGYTWWIYPHKKDVDTVIISVAENFNGNIKSSHVPIDEDAKRLNLWKYIRNDIWKAMLCGYKKAGGCMKNLPNGGEFCTLPSTDDEDQFSRWFKEWGQNFCIRRDQELKQLKDKCKNGICNSTDEGEKQECKSLCGKYWQFLSSSKTQYENQKKEYEDLKYTIPEFMKKDALTFLKEKCNSKCLCFKDKSGTYFDDLLKNLPDDVKDECECKTSKEHDDKVNDLDKCPTEENNNICNKYRTPRRCGDVKYTNSLEHWYGRDMLIPRRRRKMCLQNVTRKHFYKKQDGKNKFKNALLSAAMSEASFLCNNYEDKREALQAIKYTFADIGDIIKGKDMVDDTAYKKIKVKLENVLEKTGNDPIATEKWWDQNKKHVWNAMLCGYKEAGGKIETDDCNIPSEENTDQFLRWLIEWGSQVCKEKKKLKASVYEKCANKDRKVDESCNYAASSYNNWNKIVKHAYDGLNKKYENFKLSQSGSTLTQKDADEYIKEKCSECQCSFEDIEETFKKNSETNDEVLDVIINKSHIPPHLEDIFNRYNGPYLRCPDSKLCIPYKNIPCFGNEHDDDGDWNSSLVRYNKTTNWGVLVPPRRIHLCLRIYPEKFVYLRNDIKHFKNFICSSAFSEAKRLKKIYKDDNDKLLQAIKYSFSDIGSIVKGEDMKEGTASDNIAKIFGGKKFSETNRKKWWNENKYHVWESMLCGYRKAVGNTQTNLNCRFPDIERVPQFLRWFQEWAEIFCVKRNELYENMVNACQNAQCDKSTGNVQGSDCIEACEEYKYYVLKKKIEYEIQSNKYNKEFKNILNNKDAPNYLKIPCLSEYFNEKNKWVNPYESFNEPTYKDKCDCQKIEPPAPAPLPPPPPVQPPPSDEPFDPTILQTTIPFGVALALGSIAFLFLKKKTQSPVDLFSVIDIPKSDYNIPTLKSKNRYIPYRSGTYKGKTYIYMEGDSGTDSGYTDHYSDITSSESEYEEMDINDIYVPGSPKYKTLIEVVLEPSKRDIQSDDTPSNKFTDNEWNQLKKDFISSMLQNTQNTEPNILHDNVDNNTHPTMSRHNVDQKPFIMSIHDRNLYIGEEYSYDMSTNSGNNDLYSGIDPTSANHDSYSDNHHPYSGIDLINDALNGDYDIYDEILKRKENELFGTNHVKHTSTHSVAKNTNSDPILNQINLFHKWLDRHRNICEVWDKNKVELLDKLKEEWNKENNNNSAKTYNSDNKPSHNHVLNTDVSIQIDMNNPNTKNEFTNMDTNPDKSTMDTILDDLEKYNEPYYYDFYKDDIIYHDVDVEKLSMDDIYVDHNNVTSNNMDVPTKMHIEMNIVNNKKKIFEEEYPISDIWNI</sequence>
<feature type="domain" description="Duffy-binding-like" evidence="2">
    <location>
        <begin position="613"/>
        <end position="760"/>
    </location>
</feature>
<dbReference type="InterPro" id="IPR004258">
    <property type="entry name" value="DBL"/>
</dbReference>
<feature type="domain" description="Cysteine-rich interdomain region 1 gamma" evidence="6">
    <location>
        <begin position="1336"/>
        <end position="1386"/>
    </location>
</feature>
<dbReference type="KEGG" id="pfh:PFHG_02425"/>
<feature type="compositionally biased region" description="Acidic residues" evidence="1">
    <location>
        <begin position="791"/>
        <end position="819"/>
    </location>
</feature>
<feature type="domain" description="Plasmodium falciparum erythrocyte membrane protein 1 acidic terminal segment" evidence="4">
    <location>
        <begin position="2614"/>
        <end position="3067"/>
    </location>
</feature>
<feature type="domain" description="Duffy-binding-like" evidence="7">
    <location>
        <begin position="314"/>
        <end position="473"/>
    </location>
</feature>
<evidence type="ECO:0000259" key="7">
    <source>
        <dbReference type="Pfam" id="PF22672"/>
    </source>
</evidence>
<dbReference type="GO" id="GO:0046789">
    <property type="term" value="F:host cell surface receptor binding"/>
    <property type="evidence" value="ECO:0007669"/>
    <property type="project" value="InterPro"/>
</dbReference>
<proteinExistence type="predicted"/>
<reference evidence="9" key="2">
    <citation type="submission" date="2006-03" db="EMBL/GenBank/DDBJ databases">
        <title>The genome sequence of the Plasmodium falciparum HB3.</title>
        <authorList>
            <consortium name="The Broad Institute Genome Sequencing Platform"/>
            <person name="Birren B."/>
            <person name="Lander E."/>
            <person name="Galagan J."/>
            <person name="Nusbaum C."/>
            <person name="Devon K."/>
            <person name="Henn M."/>
            <person name="Jaffe D."/>
            <person name="Butler J."/>
            <person name="Alvarez P."/>
            <person name="Gnerre S."/>
            <person name="Grabherr M."/>
            <person name="Kleber M."/>
            <person name="Mauceli E."/>
            <person name="Brockman W."/>
            <person name="MacCallum I.A."/>
            <person name="Rounsley S."/>
            <person name="Young S."/>
            <person name="LaButti K."/>
            <person name="Pushparaj V."/>
            <person name="DeCaprio D."/>
            <person name="Crawford M."/>
            <person name="Koehrsen M."/>
            <person name="Engels R."/>
            <person name="Montgomery P."/>
            <person name="Pearson M."/>
            <person name="Howarth C."/>
            <person name="Larson L."/>
            <person name="Luoma S."/>
            <person name="White J."/>
            <person name="Kodira C."/>
            <person name="Zeng Q."/>
            <person name="Oleary S."/>
            <person name="Yandava C."/>
            <person name="Alvarado L."/>
            <person name="Wirth D."/>
            <person name="Volkman S."/>
            <person name="Hartl D."/>
        </authorList>
    </citation>
    <scope>NUCLEOTIDE SEQUENCE [LARGE SCALE GENOMIC DNA]</scope>
</reference>
<name>A0A0L7KC65_PLAFX</name>
<dbReference type="Pfam" id="PF22672">
    <property type="entry name" value="DBL_C"/>
    <property type="match status" value="2"/>
</dbReference>
<dbReference type="VEuPathDB" id="PlasmoDB:PfHB3_080014200"/>
<dbReference type="Pfam" id="PF05424">
    <property type="entry name" value="Duffy_binding"/>
    <property type="match status" value="5"/>
</dbReference>
<evidence type="ECO:0000259" key="6">
    <source>
        <dbReference type="Pfam" id="PF18562"/>
    </source>
</evidence>
<protein>
    <recommendedName>
        <fullName evidence="10">Erythrocyte membrane protein 1</fullName>
    </recommendedName>
</protein>
<feature type="domain" description="Duffy-antigen binding" evidence="3">
    <location>
        <begin position="904"/>
        <end position="1140"/>
    </location>
</feature>
<evidence type="ECO:0000259" key="4">
    <source>
        <dbReference type="Pfam" id="PF15445"/>
    </source>
</evidence>
<feature type="domain" description="Duffy-antigen binding" evidence="3">
    <location>
        <begin position="2000"/>
        <end position="2156"/>
    </location>
</feature>
<dbReference type="FunFam" id="1.10.1900.40:FF:000002">
    <property type="entry name" value="Erythrocyte membrane protein 1, PfEMP1"/>
    <property type="match status" value="1"/>
</dbReference>
<feature type="region of interest" description="Disordered" evidence="1">
    <location>
        <begin position="941"/>
        <end position="968"/>
    </location>
</feature>
<feature type="domain" description="Plasmodium falciparum erythrocyte membrane protein-1 N-terminal segment" evidence="5">
    <location>
        <begin position="20"/>
        <end position="54"/>
    </location>
</feature>
<dbReference type="FunFam" id="1.10.1900.40:FF:000001">
    <property type="entry name" value="Erythrocyte membrane protein 1"/>
    <property type="match status" value="1"/>
</dbReference>
<organism evidence="8 9">
    <name type="scientific">Plasmodium falciparum (isolate HB3)</name>
    <dbReference type="NCBI Taxonomy" id="137071"/>
    <lineage>
        <taxon>Eukaryota</taxon>
        <taxon>Sar</taxon>
        <taxon>Alveolata</taxon>
        <taxon>Apicomplexa</taxon>
        <taxon>Aconoidasida</taxon>
        <taxon>Haemosporida</taxon>
        <taxon>Plasmodiidae</taxon>
        <taxon>Plasmodium</taxon>
        <taxon>Plasmodium (Laverania)</taxon>
    </lineage>
</organism>
<feature type="compositionally biased region" description="Pro residues" evidence="1">
    <location>
        <begin position="2585"/>
        <end position="2603"/>
    </location>
</feature>
<evidence type="ECO:0000259" key="2">
    <source>
        <dbReference type="Pfam" id="PF03011"/>
    </source>
</evidence>
<evidence type="ECO:0008006" key="10">
    <source>
        <dbReference type="Google" id="ProtNLM"/>
    </source>
</evidence>
<dbReference type="Gene3D" id="1.20.58.1930">
    <property type="match status" value="1"/>
</dbReference>
<evidence type="ECO:0000259" key="5">
    <source>
        <dbReference type="Pfam" id="PF15447"/>
    </source>
</evidence>
<dbReference type="InterPro" id="IPR041480">
    <property type="entry name" value="CIDR1_gamma"/>
</dbReference>
<dbReference type="Pfam" id="PF15447">
    <property type="entry name" value="NTS"/>
    <property type="match status" value="1"/>
</dbReference>
<dbReference type="Pfam" id="PF15445">
    <property type="entry name" value="ATS"/>
    <property type="match status" value="1"/>
</dbReference>